<organism evidence="2 3">
    <name type="scientific">Nitratireductor mangrovi</name>
    <dbReference type="NCBI Taxonomy" id="2599600"/>
    <lineage>
        <taxon>Bacteria</taxon>
        <taxon>Pseudomonadati</taxon>
        <taxon>Pseudomonadota</taxon>
        <taxon>Alphaproteobacteria</taxon>
        <taxon>Hyphomicrobiales</taxon>
        <taxon>Phyllobacteriaceae</taxon>
        <taxon>Nitratireductor</taxon>
    </lineage>
</organism>
<dbReference type="KEGG" id="niy:FQ775_21515"/>
<gene>
    <name evidence="2" type="ORF">FQ775_21515</name>
</gene>
<dbReference type="EMBL" id="CP042301">
    <property type="protein sequence ID" value="QDZ02740.1"/>
    <property type="molecule type" value="Genomic_DNA"/>
</dbReference>
<evidence type="ECO:0008006" key="4">
    <source>
        <dbReference type="Google" id="ProtNLM"/>
    </source>
</evidence>
<proteinExistence type="predicted"/>
<sequence length="121" mass="12607">MTSCRICVAAAGVAAIVLPAYSAELSDGAYVCTLSSYMIGVIEIDGDVYRGPAFDGEYEGDYPFTVADNVILWQGPLGGLSSGGNRVVSTVLKKAVGGSIGFDITIQNERGNFQTISCSPE</sequence>
<keyword evidence="3" id="KW-1185">Reference proteome</keyword>
<reference evidence="2" key="1">
    <citation type="submission" date="2020-04" db="EMBL/GenBank/DDBJ databases">
        <title>Nitratireductor sp. nov. isolated from mangrove soil.</title>
        <authorList>
            <person name="Ye Y."/>
        </authorList>
    </citation>
    <scope>NUCLEOTIDE SEQUENCE</scope>
    <source>
        <strain evidence="2">SY7</strain>
    </source>
</reference>
<name>A0A5B8L4W4_9HYPH</name>
<dbReference type="Proteomes" id="UP000321389">
    <property type="component" value="Chromosome"/>
</dbReference>
<evidence type="ECO:0000313" key="2">
    <source>
        <dbReference type="EMBL" id="QDZ02740.1"/>
    </source>
</evidence>
<evidence type="ECO:0000313" key="3">
    <source>
        <dbReference type="Proteomes" id="UP000321389"/>
    </source>
</evidence>
<dbReference type="OrthoDB" id="9806497at2"/>
<dbReference type="RefSeq" id="WP_146301375.1">
    <property type="nucleotide sequence ID" value="NZ_CP042301.2"/>
</dbReference>
<dbReference type="AlphaFoldDB" id="A0A5B8L4W4"/>
<keyword evidence="1" id="KW-0732">Signal</keyword>
<protein>
    <recommendedName>
        <fullName evidence="4">Secreted protein</fullName>
    </recommendedName>
</protein>
<evidence type="ECO:0000256" key="1">
    <source>
        <dbReference type="SAM" id="SignalP"/>
    </source>
</evidence>
<feature type="chain" id="PRO_5023043444" description="Secreted protein" evidence="1">
    <location>
        <begin position="23"/>
        <end position="121"/>
    </location>
</feature>
<accession>A0A5B8L4W4</accession>
<feature type="signal peptide" evidence="1">
    <location>
        <begin position="1"/>
        <end position="22"/>
    </location>
</feature>